<reference evidence="2" key="1">
    <citation type="submission" date="2021-05" db="EMBL/GenBank/DDBJ databases">
        <authorList>
            <person name="Arsene-Ploetze F."/>
        </authorList>
    </citation>
    <scope>NUCLEOTIDE SEQUENCE</scope>
    <source>
        <strain evidence="2">DSM 42138</strain>
    </source>
</reference>
<organism evidence="2 3">
    <name type="scientific">Actinacidiphila cocklensis</name>
    <dbReference type="NCBI Taxonomy" id="887465"/>
    <lineage>
        <taxon>Bacteria</taxon>
        <taxon>Bacillati</taxon>
        <taxon>Actinomycetota</taxon>
        <taxon>Actinomycetes</taxon>
        <taxon>Kitasatosporales</taxon>
        <taxon>Streptomycetaceae</taxon>
        <taxon>Actinacidiphila</taxon>
    </lineage>
</organism>
<sequence>MPEAREAWRKSSFCGNETECVEVALGGGRVRARDSTDQAGAELAFSAAAWRAFIAAVVCGELEVS</sequence>
<keyword evidence="3" id="KW-1185">Reference proteome</keyword>
<dbReference type="RefSeq" id="WP_251485724.1">
    <property type="nucleotide sequence ID" value="NZ_CAJSLV010000042.1"/>
</dbReference>
<dbReference type="EMBL" id="CAJSLV010000042">
    <property type="protein sequence ID" value="CAG6391811.1"/>
    <property type="molecule type" value="Genomic_DNA"/>
</dbReference>
<accession>A0A9W4GQQ8</accession>
<proteinExistence type="predicted"/>
<comment type="caution">
    <text evidence="2">The sequence shown here is derived from an EMBL/GenBank/DDBJ whole genome shotgun (WGS) entry which is preliminary data.</text>
</comment>
<name>A0A9W4GQQ8_9ACTN</name>
<evidence type="ECO:0000259" key="1">
    <source>
        <dbReference type="Pfam" id="PF04149"/>
    </source>
</evidence>
<evidence type="ECO:0000313" key="2">
    <source>
        <dbReference type="EMBL" id="CAG6391811.1"/>
    </source>
</evidence>
<dbReference type="Proteomes" id="UP001152519">
    <property type="component" value="Unassembled WGS sequence"/>
</dbReference>
<dbReference type="AlphaFoldDB" id="A0A9W4GQQ8"/>
<feature type="domain" description="DUF397" evidence="1">
    <location>
        <begin position="7"/>
        <end position="57"/>
    </location>
</feature>
<protein>
    <recommendedName>
        <fullName evidence="1">DUF397 domain-containing protein</fullName>
    </recommendedName>
</protein>
<gene>
    <name evidence="2" type="ORF">SCOCK_140009</name>
</gene>
<evidence type="ECO:0000313" key="3">
    <source>
        <dbReference type="Proteomes" id="UP001152519"/>
    </source>
</evidence>
<dbReference type="Pfam" id="PF04149">
    <property type="entry name" value="DUF397"/>
    <property type="match status" value="1"/>
</dbReference>
<dbReference type="InterPro" id="IPR007278">
    <property type="entry name" value="DUF397"/>
</dbReference>